<dbReference type="Pfam" id="PF00293">
    <property type="entry name" value="NUDIX"/>
    <property type="match status" value="1"/>
</dbReference>
<dbReference type="GO" id="GO:0016747">
    <property type="term" value="F:acyltransferase activity, transferring groups other than amino-acyl groups"/>
    <property type="evidence" value="ECO:0007669"/>
    <property type="project" value="InterPro"/>
</dbReference>
<name>A0A9X7V458_9GAMM</name>
<reference evidence="5 6" key="1">
    <citation type="submission" date="2020-12" db="EMBL/GenBank/DDBJ databases">
        <title>FDA dAtabase for Regulatory Grade micrObial Sequences (FDA-ARGOS): Supporting development and validation of Infectious Disease Dx tests.</title>
        <authorList>
            <person name="Sproer C."/>
            <person name="Gronow S."/>
            <person name="Severitt S."/>
            <person name="Schroder I."/>
            <person name="Tallon L."/>
            <person name="Sadzewicz L."/>
            <person name="Zhao X."/>
            <person name="Boylan J."/>
            <person name="Ott S."/>
            <person name="Bowen H."/>
            <person name="Vavikolanu K."/>
            <person name="Mehta A."/>
            <person name="Aluvathingal J."/>
            <person name="Nadendla S."/>
            <person name="Lowell S."/>
            <person name="Myers T."/>
            <person name="Yan Y."/>
            <person name="Sichtig H."/>
        </authorList>
    </citation>
    <scope>NUCLEOTIDE SEQUENCE [LARGE SCALE GENOMIC DNA]</scope>
    <source>
        <strain evidence="5 6">FDAARGOS_1013</strain>
    </source>
</reference>
<evidence type="ECO:0000259" key="4">
    <source>
        <dbReference type="PROSITE" id="PS51462"/>
    </source>
</evidence>
<organism evidence="5 6">
    <name type="scientific">Stutzerimonas balearica</name>
    <dbReference type="NCBI Taxonomy" id="74829"/>
    <lineage>
        <taxon>Bacteria</taxon>
        <taxon>Pseudomonadati</taxon>
        <taxon>Pseudomonadota</taxon>
        <taxon>Gammaproteobacteria</taxon>
        <taxon>Pseudomonadales</taxon>
        <taxon>Pseudomonadaceae</taxon>
        <taxon>Stutzerimonas</taxon>
    </lineage>
</organism>
<evidence type="ECO:0000313" key="6">
    <source>
        <dbReference type="Proteomes" id="UP000595933"/>
    </source>
</evidence>
<dbReference type="SUPFAM" id="SSF55811">
    <property type="entry name" value="Nudix"/>
    <property type="match status" value="1"/>
</dbReference>
<dbReference type="PROSITE" id="PS51462">
    <property type="entry name" value="NUDIX"/>
    <property type="match status" value="1"/>
</dbReference>
<dbReference type="InterPro" id="IPR015797">
    <property type="entry name" value="NUDIX_hydrolase-like_dom_sf"/>
</dbReference>
<dbReference type="GO" id="GO:0016787">
    <property type="term" value="F:hydrolase activity"/>
    <property type="evidence" value="ECO:0007669"/>
    <property type="project" value="UniProtKB-KW"/>
</dbReference>
<dbReference type="PANTHER" id="PTHR43046:SF2">
    <property type="entry name" value="8-OXO-DGTP DIPHOSPHATASE-RELATED"/>
    <property type="match status" value="1"/>
</dbReference>
<proteinExistence type="predicted"/>
<gene>
    <name evidence="5" type="ORF">I6H70_20730</name>
</gene>
<keyword evidence="2" id="KW-0378">Hydrolase</keyword>
<feature type="domain" description="Nudix hydrolase" evidence="4">
    <location>
        <begin position="140"/>
        <end position="270"/>
    </location>
</feature>
<dbReference type="InterPro" id="IPR016181">
    <property type="entry name" value="Acyl_CoA_acyltransferase"/>
</dbReference>
<dbReference type="InterPro" id="IPR020084">
    <property type="entry name" value="NUDIX_hydrolase_CS"/>
</dbReference>
<dbReference type="InterPro" id="IPR000086">
    <property type="entry name" value="NUDIX_hydrolase_dom"/>
</dbReference>
<evidence type="ECO:0000259" key="3">
    <source>
        <dbReference type="PROSITE" id="PS51186"/>
    </source>
</evidence>
<dbReference type="Gene3D" id="3.40.630.30">
    <property type="match status" value="1"/>
</dbReference>
<protein>
    <submittedName>
        <fullName evidence="5">GNAT family N-acetyltransferase</fullName>
    </submittedName>
</protein>
<dbReference type="PROSITE" id="PS51186">
    <property type="entry name" value="GNAT"/>
    <property type="match status" value="1"/>
</dbReference>
<evidence type="ECO:0000313" key="5">
    <source>
        <dbReference type="EMBL" id="QQN50883.1"/>
    </source>
</evidence>
<dbReference type="PROSITE" id="PS00893">
    <property type="entry name" value="NUDIX_BOX"/>
    <property type="match status" value="1"/>
</dbReference>
<dbReference type="RefSeq" id="WP_061340000.1">
    <property type="nucleotide sequence ID" value="NZ_CP067013.1"/>
</dbReference>
<dbReference type="CDD" id="cd04301">
    <property type="entry name" value="NAT_SF"/>
    <property type="match status" value="1"/>
</dbReference>
<dbReference type="Proteomes" id="UP000595933">
    <property type="component" value="Chromosome"/>
</dbReference>
<accession>A0A9X7V458</accession>
<dbReference type="Pfam" id="PF13508">
    <property type="entry name" value="Acetyltransf_7"/>
    <property type="match status" value="1"/>
</dbReference>
<dbReference type="InterPro" id="IPR000182">
    <property type="entry name" value="GNAT_dom"/>
</dbReference>
<comment type="cofactor">
    <cofactor evidence="1">
        <name>Mg(2+)</name>
        <dbReference type="ChEBI" id="CHEBI:18420"/>
    </cofactor>
</comment>
<dbReference type="Gene3D" id="3.90.79.10">
    <property type="entry name" value="Nucleoside Triphosphate Pyrophosphohydrolase"/>
    <property type="match status" value="1"/>
</dbReference>
<dbReference type="CDD" id="cd04690">
    <property type="entry name" value="NUDIX_Hydrolase"/>
    <property type="match status" value="1"/>
</dbReference>
<dbReference type="AlphaFoldDB" id="A0A9X7V458"/>
<evidence type="ECO:0000256" key="1">
    <source>
        <dbReference type="ARBA" id="ARBA00001946"/>
    </source>
</evidence>
<dbReference type="PANTHER" id="PTHR43046">
    <property type="entry name" value="GDP-MANNOSE MANNOSYL HYDROLASE"/>
    <property type="match status" value="1"/>
</dbReference>
<dbReference type="SUPFAM" id="SSF55729">
    <property type="entry name" value="Acyl-CoA N-acyltransferases (Nat)"/>
    <property type="match status" value="1"/>
</dbReference>
<dbReference type="EMBL" id="CP067013">
    <property type="protein sequence ID" value="QQN50883.1"/>
    <property type="molecule type" value="Genomic_DNA"/>
</dbReference>
<feature type="domain" description="N-acetyltransferase" evidence="3">
    <location>
        <begin position="1"/>
        <end position="138"/>
    </location>
</feature>
<sequence length="270" mass="30127">MLDIQRLASPLHPLLKQFYRSHGSRARIAPLAECWVVRQGEIVAGLCLTPVAEGYWLTNLLVAPEHRGTGMASALLTQVQMQTAAPIWLFCRPSLVGFYEQRGFGATEELPRELCARLERYRQTKALVAMRRKEKEMDTPTIDIVAAALFDAEGRLLVVRKRGSRFFMLPGGKREAGETSLQTLFRELEEELGLALPAEDVEPLGRFQAAAANEPGHRVNAKVFLGKLHEAIEARAEIEEACWLELPAVTRIELAPLLAEQILPALAVRR</sequence>
<evidence type="ECO:0000256" key="2">
    <source>
        <dbReference type="ARBA" id="ARBA00022801"/>
    </source>
</evidence>